<dbReference type="InterPro" id="IPR023346">
    <property type="entry name" value="Lysozyme-like_dom_sf"/>
</dbReference>
<feature type="signal peptide" evidence="1">
    <location>
        <begin position="1"/>
        <end position="24"/>
    </location>
</feature>
<dbReference type="EMBL" id="JAVHNS010000016">
    <property type="protein sequence ID" value="KAK6333656.1"/>
    <property type="molecule type" value="Genomic_DNA"/>
</dbReference>
<protein>
    <recommendedName>
        <fullName evidence="2">Transglycosylase SLT domain-containing protein</fullName>
    </recommendedName>
</protein>
<dbReference type="Proteomes" id="UP001373714">
    <property type="component" value="Unassembled WGS sequence"/>
</dbReference>
<keyword evidence="4" id="KW-1185">Reference proteome</keyword>
<evidence type="ECO:0000313" key="3">
    <source>
        <dbReference type="EMBL" id="KAK6333656.1"/>
    </source>
</evidence>
<reference evidence="3 4" key="1">
    <citation type="submission" date="2019-10" db="EMBL/GenBank/DDBJ databases">
        <authorList>
            <person name="Palmer J.M."/>
        </authorList>
    </citation>
    <scope>NUCLEOTIDE SEQUENCE [LARGE SCALE GENOMIC DNA]</scope>
    <source>
        <strain evidence="3 4">TWF730</strain>
    </source>
</reference>
<evidence type="ECO:0000313" key="4">
    <source>
        <dbReference type="Proteomes" id="UP001373714"/>
    </source>
</evidence>
<feature type="domain" description="Transglycosylase SLT" evidence="2">
    <location>
        <begin position="141"/>
        <end position="238"/>
    </location>
</feature>
<comment type="caution">
    <text evidence="3">The sequence shown here is derived from an EMBL/GenBank/DDBJ whole genome shotgun (WGS) entry which is preliminary data.</text>
</comment>
<dbReference type="Gene3D" id="1.10.530.10">
    <property type="match status" value="1"/>
</dbReference>
<keyword evidence="1" id="KW-0732">Signal</keyword>
<dbReference type="AlphaFoldDB" id="A0AAV9U2M5"/>
<evidence type="ECO:0000259" key="2">
    <source>
        <dbReference type="Pfam" id="PF01464"/>
    </source>
</evidence>
<proteinExistence type="predicted"/>
<accession>A0AAV9U2M5</accession>
<dbReference type="Pfam" id="PF01464">
    <property type="entry name" value="SLT"/>
    <property type="match status" value="1"/>
</dbReference>
<gene>
    <name evidence="3" type="ORF">TWF730_003840</name>
</gene>
<dbReference type="InterPro" id="IPR008258">
    <property type="entry name" value="Transglycosylase_SLT_dom_1"/>
</dbReference>
<sequence length="277" mass="30409">MPSYNFSVFRLLVTSLMLLCVCEALPLHKYTHIASRFSHLSLHKKDEGIKPRKTLTAFGLGIKVAKPFAYWRNVNTNDGAAYGSDTYTYYSGGSENFPNPNNWMSFEAMFKANIPLMKQSCGWNSWGPDNTDRQIGFIKTYIQQVARASRVDQRAILAVVMQESSGCLRAPTTSNGVRNPGLMQSHNGVAFDPARPVTTIKQMIIDGTMGTADGDGLAQLMNQYGNYYRAFRAYNSGSIAPSGDLSDGNGATACYVSDVANRLTGWTLAKSTCPGKY</sequence>
<name>A0AAV9U2M5_9PEZI</name>
<feature type="chain" id="PRO_5043945322" description="Transglycosylase SLT domain-containing protein" evidence="1">
    <location>
        <begin position="25"/>
        <end position="277"/>
    </location>
</feature>
<organism evidence="3 4">
    <name type="scientific">Orbilia blumenaviensis</name>
    <dbReference type="NCBI Taxonomy" id="1796055"/>
    <lineage>
        <taxon>Eukaryota</taxon>
        <taxon>Fungi</taxon>
        <taxon>Dikarya</taxon>
        <taxon>Ascomycota</taxon>
        <taxon>Pezizomycotina</taxon>
        <taxon>Orbiliomycetes</taxon>
        <taxon>Orbiliales</taxon>
        <taxon>Orbiliaceae</taxon>
        <taxon>Orbilia</taxon>
    </lineage>
</organism>
<evidence type="ECO:0000256" key="1">
    <source>
        <dbReference type="SAM" id="SignalP"/>
    </source>
</evidence>
<dbReference type="SUPFAM" id="SSF53955">
    <property type="entry name" value="Lysozyme-like"/>
    <property type="match status" value="1"/>
</dbReference>